<dbReference type="Pfam" id="PF06083">
    <property type="entry name" value="IL17"/>
    <property type="match status" value="1"/>
</dbReference>
<gene>
    <name evidence="5" type="ORF">BSL78_12990</name>
</gene>
<evidence type="ECO:0000313" key="6">
    <source>
        <dbReference type="Proteomes" id="UP000230750"/>
    </source>
</evidence>
<comment type="caution">
    <text evidence="5">The sequence shown here is derived from an EMBL/GenBank/DDBJ whole genome shotgun (WGS) entry which is preliminary data.</text>
</comment>
<keyword evidence="6" id="KW-1185">Reference proteome</keyword>
<proteinExistence type="inferred from homology"/>
<dbReference type="OrthoDB" id="10070312at2759"/>
<dbReference type="AlphaFoldDB" id="A0A2G8KQ51"/>
<reference evidence="5 6" key="1">
    <citation type="journal article" date="2017" name="PLoS Biol.">
        <title>The sea cucumber genome provides insights into morphological evolution and visceral regeneration.</title>
        <authorList>
            <person name="Zhang X."/>
            <person name="Sun L."/>
            <person name="Yuan J."/>
            <person name="Sun Y."/>
            <person name="Gao Y."/>
            <person name="Zhang L."/>
            <person name="Li S."/>
            <person name="Dai H."/>
            <person name="Hamel J.F."/>
            <person name="Liu C."/>
            <person name="Yu Y."/>
            <person name="Liu S."/>
            <person name="Lin W."/>
            <person name="Guo K."/>
            <person name="Jin S."/>
            <person name="Xu P."/>
            <person name="Storey K.B."/>
            <person name="Huan P."/>
            <person name="Zhang T."/>
            <person name="Zhou Y."/>
            <person name="Zhang J."/>
            <person name="Lin C."/>
            <person name="Li X."/>
            <person name="Xing L."/>
            <person name="Huo D."/>
            <person name="Sun M."/>
            <person name="Wang L."/>
            <person name="Mercier A."/>
            <person name="Li F."/>
            <person name="Yang H."/>
            <person name="Xiang J."/>
        </authorList>
    </citation>
    <scope>NUCLEOTIDE SEQUENCE [LARGE SCALE GENOMIC DNA]</scope>
    <source>
        <strain evidence="5">Shaxun</strain>
        <tissue evidence="5">Muscle</tissue>
    </source>
</reference>
<keyword evidence="4" id="KW-0732">Signal</keyword>
<evidence type="ECO:0000256" key="4">
    <source>
        <dbReference type="ARBA" id="ARBA00022729"/>
    </source>
</evidence>
<evidence type="ECO:0000256" key="3">
    <source>
        <dbReference type="ARBA" id="ARBA00022525"/>
    </source>
</evidence>
<dbReference type="GO" id="GO:0005576">
    <property type="term" value="C:extracellular region"/>
    <property type="evidence" value="ECO:0007669"/>
    <property type="project" value="UniProtKB-SubCell"/>
</dbReference>
<sequence length="217" mass="24313">MFHATVRSVHMSNGQLILKAINQANLQTLTTLCVIAGAIWTGSEAAAVPTGSLPKVGECSFPDNEAYNRFVETRSSYYPFEPVYGVQLFNETESQRREINEETNPYGSDATKLENCPAGQKPSSIYTNQSCCWWYMPWTYDIDHDADRIPTTIGVARCLCDQGCLDPLTSKPRNDLVCRAVKYNMKVLYREGCSNGLYQYRSSTLEVPVACTCMRLS</sequence>
<evidence type="ECO:0000313" key="5">
    <source>
        <dbReference type="EMBL" id="PIK50144.1"/>
    </source>
</evidence>
<dbReference type="EMBL" id="MRZV01000432">
    <property type="protein sequence ID" value="PIK50144.1"/>
    <property type="molecule type" value="Genomic_DNA"/>
</dbReference>
<comment type="subcellular location">
    <subcellularLocation>
        <location evidence="1">Secreted</location>
    </subcellularLocation>
</comment>
<name>A0A2G8KQ51_STIJA</name>
<evidence type="ECO:0000256" key="1">
    <source>
        <dbReference type="ARBA" id="ARBA00004613"/>
    </source>
</evidence>
<dbReference type="InterPro" id="IPR010345">
    <property type="entry name" value="IL-17_fam"/>
</dbReference>
<accession>A0A2G8KQ51</accession>
<protein>
    <submittedName>
        <fullName evidence="5">Putative interleukin 17-like protein isoform X2</fullName>
    </submittedName>
</protein>
<dbReference type="InterPro" id="IPR029034">
    <property type="entry name" value="Cystine-knot_cytokine"/>
</dbReference>
<dbReference type="GO" id="GO:0005125">
    <property type="term" value="F:cytokine activity"/>
    <property type="evidence" value="ECO:0007669"/>
    <property type="project" value="InterPro"/>
</dbReference>
<comment type="similarity">
    <text evidence="2">Belongs to the IL-17 family.</text>
</comment>
<dbReference type="SUPFAM" id="SSF57501">
    <property type="entry name" value="Cystine-knot cytokines"/>
    <property type="match status" value="1"/>
</dbReference>
<dbReference type="Gene3D" id="2.10.90.10">
    <property type="entry name" value="Cystine-knot cytokines"/>
    <property type="match status" value="1"/>
</dbReference>
<evidence type="ECO:0000256" key="2">
    <source>
        <dbReference type="ARBA" id="ARBA00007236"/>
    </source>
</evidence>
<dbReference type="Proteomes" id="UP000230750">
    <property type="component" value="Unassembled WGS sequence"/>
</dbReference>
<organism evidence="5 6">
    <name type="scientific">Stichopus japonicus</name>
    <name type="common">Sea cucumber</name>
    <dbReference type="NCBI Taxonomy" id="307972"/>
    <lineage>
        <taxon>Eukaryota</taxon>
        <taxon>Metazoa</taxon>
        <taxon>Echinodermata</taxon>
        <taxon>Eleutherozoa</taxon>
        <taxon>Echinozoa</taxon>
        <taxon>Holothuroidea</taxon>
        <taxon>Aspidochirotacea</taxon>
        <taxon>Aspidochirotida</taxon>
        <taxon>Stichopodidae</taxon>
        <taxon>Apostichopus</taxon>
    </lineage>
</organism>
<keyword evidence="3" id="KW-0964">Secreted</keyword>